<dbReference type="OrthoDB" id="2447037at2"/>
<evidence type="ECO:0000256" key="1">
    <source>
        <dbReference type="SAM" id="Phobius"/>
    </source>
</evidence>
<keyword evidence="1" id="KW-0812">Transmembrane</keyword>
<protein>
    <submittedName>
        <fullName evidence="2">Uncharacterized protein</fullName>
    </submittedName>
</protein>
<proteinExistence type="predicted"/>
<feature type="transmembrane region" description="Helical" evidence="1">
    <location>
        <begin position="77"/>
        <end position="94"/>
    </location>
</feature>
<keyword evidence="1" id="KW-0472">Membrane</keyword>
<feature type="transmembrane region" description="Helical" evidence="1">
    <location>
        <begin position="130"/>
        <end position="149"/>
    </location>
</feature>
<keyword evidence="1" id="KW-1133">Transmembrane helix</keyword>
<feature type="transmembrane region" description="Helical" evidence="1">
    <location>
        <begin position="100"/>
        <end position="118"/>
    </location>
</feature>
<dbReference type="RefSeq" id="WP_071617421.1">
    <property type="nucleotide sequence ID" value="NZ_MINN01000074.1"/>
</dbReference>
<organism evidence="2 3">
    <name type="scientific">Rossellomorea aquimaris</name>
    <dbReference type="NCBI Taxonomy" id="189382"/>
    <lineage>
        <taxon>Bacteria</taxon>
        <taxon>Bacillati</taxon>
        <taxon>Bacillota</taxon>
        <taxon>Bacilli</taxon>
        <taxon>Bacillales</taxon>
        <taxon>Bacillaceae</taxon>
        <taxon>Rossellomorea</taxon>
    </lineage>
</organism>
<dbReference type="Proteomes" id="UP000182062">
    <property type="component" value="Unassembled WGS sequence"/>
</dbReference>
<keyword evidence="3" id="KW-1185">Reference proteome</keyword>
<dbReference type="AlphaFoldDB" id="A0A1J6WIS1"/>
<feature type="transmembrane region" description="Helical" evidence="1">
    <location>
        <begin position="45"/>
        <end position="65"/>
    </location>
</feature>
<name>A0A1J6WIS1_9BACI</name>
<gene>
    <name evidence="2" type="ORF">BHE18_03585</name>
</gene>
<dbReference type="EMBL" id="MINN01000074">
    <property type="protein sequence ID" value="OIU71752.1"/>
    <property type="molecule type" value="Genomic_DNA"/>
</dbReference>
<reference evidence="2 3" key="1">
    <citation type="submission" date="2016-09" db="EMBL/GenBank/DDBJ databases">
        <title>Bacillus aquimaris SAMM genome sequence reveals colonization and biosurfactant production capacities.</title>
        <authorList>
            <person name="Waghmode S.R."/>
            <person name="Suryavanshi M.V."/>
        </authorList>
    </citation>
    <scope>NUCLEOTIDE SEQUENCE [LARGE SCALE GENOMIC DNA]</scope>
    <source>
        <strain evidence="2 3">SAMM</strain>
    </source>
</reference>
<sequence>MILRKFLATLVSALICSLILAIFQTLDGNDPLYNYGNQLMSWSAIYFIYIGAIILIYGNIVSSAAEYVQKKLFADKDWLYILILGMFGVANGLVFNEILMAVSGMAAAVIYGVIEIWIARRMRSERSIKMFVIVPAAVYLFAWGIGQALSPPVPPFTKEDAVEFAVSGEGTSIDYFPEEIGVWEGNINGYKVKRETLVKETGRETYVIIFKEKWDSGIEKGQYSLSYKVKRGSSTINGQTGDTPPYY</sequence>
<evidence type="ECO:0000313" key="3">
    <source>
        <dbReference type="Proteomes" id="UP000182062"/>
    </source>
</evidence>
<comment type="caution">
    <text evidence="2">The sequence shown here is derived from an EMBL/GenBank/DDBJ whole genome shotgun (WGS) entry which is preliminary data.</text>
</comment>
<evidence type="ECO:0000313" key="2">
    <source>
        <dbReference type="EMBL" id="OIU71752.1"/>
    </source>
</evidence>
<accession>A0A1J6WIS1</accession>